<dbReference type="PATRIC" id="fig|336831.14.peg.2961"/>
<dbReference type="InterPro" id="IPR024409">
    <property type="entry name" value="DUF3833"/>
</dbReference>
<sequence>MQKSLWQALTIVSLTVITGCSQSISDYKQLTPALALDQFFLGSGRAYGVMHDWRGKQSVRFVADLCGEWQQGNGDLYEVFYFSDGRVEQRHWQLSQNNAGEVRGSAGDVVGEAKGQLAGNSLYWQYVLRIPYDGDTLDVTVKDWLHLVDEQNLINRTTLHKFGFKVAELTLSIQQLDATADCSVLKQQVAEIAAAN</sequence>
<dbReference type="OrthoDB" id="5296954at2"/>
<dbReference type="Pfam" id="PF12915">
    <property type="entry name" value="DUF3833"/>
    <property type="match status" value="1"/>
</dbReference>
<proteinExistence type="predicted"/>
<reference evidence="1 2" key="1">
    <citation type="submission" date="2015-03" db="EMBL/GenBank/DDBJ databases">
        <title>Draft genome sequences of two protease-producing strains of Arsukibacterium isolated from two cold and alkaline environments.</title>
        <authorList>
            <person name="Lylloff J.E."/>
            <person name="Skov L.B."/>
            <person name="Jepsen M."/>
            <person name="Hallin P.F."/>
            <person name="Sorensen S.J."/>
            <person name="Stougaard P."/>
            <person name="Glaring M.A."/>
        </authorList>
    </citation>
    <scope>NUCLEOTIDE SEQUENCE [LARGE SCALE GENOMIC DNA]</scope>
    <source>
        <strain evidence="1 2">GCM72</strain>
    </source>
</reference>
<dbReference type="Proteomes" id="UP000034228">
    <property type="component" value="Unassembled WGS sequence"/>
</dbReference>
<comment type="caution">
    <text evidence="1">The sequence shown here is derived from an EMBL/GenBank/DDBJ whole genome shotgun (WGS) entry which is preliminary data.</text>
</comment>
<dbReference type="RefSeq" id="WP_046556776.1">
    <property type="nucleotide sequence ID" value="NZ_LAHO01000004.1"/>
</dbReference>
<organism evidence="1 2">
    <name type="scientific">Arsukibacterium ikkense</name>
    <dbReference type="NCBI Taxonomy" id="336831"/>
    <lineage>
        <taxon>Bacteria</taxon>
        <taxon>Pseudomonadati</taxon>
        <taxon>Pseudomonadota</taxon>
        <taxon>Gammaproteobacteria</taxon>
        <taxon>Chromatiales</taxon>
        <taxon>Chromatiaceae</taxon>
        <taxon>Arsukibacterium</taxon>
    </lineage>
</organism>
<dbReference type="STRING" id="336831.WG68_06090"/>
<evidence type="ECO:0000313" key="2">
    <source>
        <dbReference type="Proteomes" id="UP000034228"/>
    </source>
</evidence>
<accession>A0A0M2V9L3</accession>
<protein>
    <submittedName>
        <fullName evidence="1">Lipoprotein</fullName>
    </submittedName>
</protein>
<name>A0A0M2V9L3_9GAMM</name>
<evidence type="ECO:0000313" key="1">
    <source>
        <dbReference type="EMBL" id="KKO46335.1"/>
    </source>
</evidence>
<gene>
    <name evidence="1" type="ORF">WG68_06090</name>
</gene>
<dbReference type="PROSITE" id="PS51257">
    <property type="entry name" value="PROKAR_LIPOPROTEIN"/>
    <property type="match status" value="1"/>
</dbReference>
<keyword evidence="1" id="KW-0449">Lipoprotein</keyword>
<dbReference type="AlphaFoldDB" id="A0A0M2V9L3"/>
<dbReference type="EMBL" id="LAHO01000004">
    <property type="protein sequence ID" value="KKO46335.1"/>
    <property type="molecule type" value="Genomic_DNA"/>
</dbReference>
<keyword evidence="2" id="KW-1185">Reference proteome</keyword>